<protein>
    <submittedName>
        <fullName evidence="4">Bacterial sugar transferase</fullName>
    </submittedName>
</protein>
<evidence type="ECO:0000313" key="4">
    <source>
        <dbReference type="EMBL" id="KXA06955.1"/>
    </source>
</evidence>
<dbReference type="PANTHER" id="PTHR30576">
    <property type="entry name" value="COLANIC BIOSYNTHESIS UDP-GLUCOSE LIPID CARRIER TRANSFERASE"/>
    <property type="match status" value="1"/>
</dbReference>
<dbReference type="PANTHER" id="PTHR30576:SF20">
    <property type="entry name" value="QUINOVOSAMINEPHOSPHOTRANSFERAE-RELATED"/>
    <property type="match status" value="1"/>
</dbReference>
<evidence type="ECO:0000259" key="3">
    <source>
        <dbReference type="Pfam" id="PF02397"/>
    </source>
</evidence>
<keyword evidence="2" id="KW-0472">Membrane</keyword>
<dbReference type="AlphaFoldDB" id="A0A133MSC0"/>
<organism evidence="4 5">
    <name type="scientific">Clostridium perfringens</name>
    <dbReference type="NCBI Taxonomy" id="1502"/>
    <lineage>
        <taxon>Bacteria</taxon>
        <taxon>Bacillati</taxon>
        <taxon>Bacillota</taxon>
        <taxon>Clostridia</taxon>
        <taxon>Eubacteriales</taxon>
        <taxon>Clostridiaceae</taxon>
        <taxon>Clostridium</taxon>
    </lineage>
</organism>
<dbReference type="RefSeq" id="WP_060796652.1">
    <property type="nucleotide sequence ID" value="NZ_KQ956312.1"/>
</dbReference>
<name>A0A133MSC0_CLOPF</name>
<feature type="domain" description="Bacterial sugar transferase" evidence="3">
    <location>
        <begin position="22"/>
        <end position="211"/>
    </location>
</feature>
<dbReference type="Proteomes" id="UP000070646">
    <property type="component" value="Unassembled WGS sequence"/>
</dbReference>
<dbReference type="EMBL" id="LRPU01000178">
    <property type="protein sequence ID" value="KXA06955.1"/>
    <property type="molecule type" value="Genomic_DNA"/>
</dbReference>
<reference evidence="4 5" key="1">
    <citation type="submission" date="2016-01" db="EMBL/GenBank/DDBJ databases">
        <authorList>
            <person name="Oliw E.H."/>
        </authorList>
    </citation>
    <scope>NUCLEOTIDE SEQUENCE [LARGE SCALE GENOMIC DNA]</scope>
    <source>
        <strain evidence="4 5">MJR7757A</strain>
    </source>
</reference>
<dbReference type="GO" id="GO:0016780">
    <property type="term" value="F:phosphotransferase activity, for other substituted phosphate groups"/>
    <property type="evidence" value="ECO:0007669"/>
    <property type="project" value="TreeGrafter"/>
</dbReference>
<comment type="caution">
    <text evidence="4">The sequence shown here is derived from an EMBL/GenBank/DDBJ whole genome shotgun (WGS) entry which is preliminary data.</text>
</comment>
<comment type="similarity">
    <text evidence="1">Belongs to the bacterial sugar transferase family.</text>
</comment>
<evidence type="ECO:0000256" key="2">
    <source>
        <dbReference type="SAM" id="Phobius"/>
    </source>
</evidence>
<keyword evidence="2" id="KW-1133">Transmembrane helix</keyword>
<dbReference type="PATRIC" id="fig|1502.174.peg.2831"/>
<proteinExistence type="inferred from homology"/>
<dbReference type="InterPro" id="IPR003362">
    <property type="entry name" value="Bact_transf"/>
</dbReference>
<dbReference type="Pfam" id="PF02397">
    <property type="entry name" value="Bac_transf"/>
    <property type="match status" value="1"/>
</dbReference>
<accession>A0A133MSC0</accession>
<keyword evidence="2" id="KW-0812">Transmembrane</keyword>
<evidence type="ECO:0000256" key="1">
    <source>
        <dbReference type="ARBA" id="ARBA00006464"/>
    </source>
</evidence>
<keyword evidence="4" id="KW-0808">Transferase</keyword>
<gene>
    <name evidence="4" type="ORF">HMPREF3222_02809</name>
</gene>
<evidence type="ECO:0000313" key="5">
    <source>
        <dbReference type="Proteomes" id="UP000070646"/>
    </source>
</evidence>
<feature type="transmembrane region" description="Helical" evidence="2">
    <location>
        <begin position="27"/>
        <end position="52"/>
    </location>
</feature>
<sequence length="213" mass="24613">MNIEHKDIIKLGKYNKFNRFIKRSFDIIVSFIGLIITCPIIFISVILVRILYGESGIFTQERIGKGGKKFRILKIKSMSSKVKFDTNVTTDNDPRITKLGRFFRKTKIDELPQLFNVLIGDMSFVGPRPDVEEVIDTIKDSNEKSMFLSIRPGITGPASIKYKNEEEILSKVENSEIYNKEIIFPDKVNLNKDYMENYSIVKDIKYIINTVID</sequence>